<keyword evidence="2" id="KW-1185">Reference proteome</keyword>
<dbReference type="EMBL" id="JACAGB010000006">
    <property type="protein sequence ID" value="KAF6358483.1"/>
    <property type="molecule type" value="Genomic_DNA"/>
</dbReference>
<sequence length="133" mass="15036">MADNKHVEREFFRMQALEVGTLSFPFSSESLRHSTRLERVFNKRLLNRCTDVVPMGTGQLKGSFRDFHNVCSFSLVALNTQPDISGQGPMLNKKDILRADFAFLKSISATPLLEASCTSKIIWGHFSRENALQ</sequence>
<dbReference type="Proteomes" id="UP000558488">
    <property type="component" value="Unassembled WGS sequence"/>
</dbReference>
<protein>
    <submittedName>
        <fullName evidence="1">Uncharacterized protein</fullName>
    </submittedName>
</protein>
<organism evidence="1 2">
    <name type="scientific">Pipistrellus kuhlii</name>
    <name type="common">Kuhl's pipistrelle</name>
    <dbReference type="NCBI Taxonomy" id="59472"/>
    <lineage>
        <taxon>Eukaryota</taxon>
        <taxon>Metazoa</taxon>
        <taxon>Chordata</taxon>
        <taxon>Craniata</taxon>
        <taxon>Vertebrata</taxon>
        <taxon>Euteleostomi</taxon>
        <taxon>Mammalia</taxon>
        <taxon>Eutheria</taxon>
        <taxon>Laurasiatheria</taxon>
        <taxon>Chiroptera</taxon>
        <taxon>Yangochiroptera</taxon>
        <taxon>Vespertilionidae</taxon>
        <taxon>Pipistrellus</taxon>
    </lineage>
</organism>
<gene>
    <name evidence="1" type="ORF">mPipKuh1_010310</name>
</gene>
<comment type="caution">
    <text evidence="1">The sequence shown here is derived from an EMBL/GenBank/DDBJ whole genome shotgun (WGS) entry which is preliminary data.</text>
</comment>
<evidence type="ECO:0000313" key="2">
    <source>
        <dbReference type="Proteomes" id="UP000558488"/>
    </source>
</evidence>
<proteinExistence type="predicted"/>
<dbReference type="AlphaFoldDB" id="A0A7J7Y949"/>
<evidence type="ECO:0000313" key="1">
    <source>
        <dbReference type="EMBL" id="KAF6358483.1"/>
    </source>
</evidence>
<reference evidence="1 2" key="1">
    <citation type="journal article" date="2020" name="Nature">
        <title>Six reference-quality genomes reveal evolution of bat adaptations.</title>
        <authorList>
            <person name="Jebb D."/>
            <person name="Huang Z."/>
            <person name="Pippel M."/>
            <person name="Hughes G.M."/>
            <person name="Lavrichenko K."/>
            <person name="Devanna P."/>
            <person name="Winkler S."/>
            <person name="Jermiin L.S."/>
            <person name="Skirmuntt E.C."/>
            <person name="Katzourakis A."/>
            <person name="Burkitt-Gray L."/>
            <person name="Ray D.A."/>
            <person name="Sullivan K.A.M."/>
            <person name="Roscito J.G."/>
            <person name="Kirilenko B.M."/>
            <person name="Davalos L.M."/>
            <person name="Corthals A.P."/>
            <person name="Power M.L."/>
            <person name="Jones G."/>
            <person name="Ransome R.D."/>
            <person name="Dechmann D.K.N."/>
            <person name="Locatelli A.G."/>
            <person name="Puechmaille S.J."/>
            <person name="Fedrigo O."/>
            <person name="Jarvis E.D."/>
            <person name="Hiller M."/>
            <person name="Vernes S.C."/>
            <person name="Myers E.W."/>
            <person name="Teeling E.C."/>
        </authorList>
    </citation>
    <scope>NUCLEOTIDE SEQUENCE [LARGE SCALE GENOMIC DNA]</scope>
    <source>
        <strain evidence="1">MPipKuh1</strain>
        <tissue evidence="1">Flight muscle</tissue>
    </source>
</reference>
<accession>A0A7J7Y949</accession>
<name>A0A7J7Y949_PIPKU</name>